<dbReference type="Proteomes" id="UP000479710">
    <property type="component" value="Unassembled WGS sequence"/>
</dbReference>
<comment type="caution">
    <text evidence="2">The sequence shown here is derived from an EMBL/GenBank/DDBJ whole genome shotgun (WGS) entry which is preliminary data.</text>
</comment>
<reference evidence="2 3" key="1">
    <citation type="submission" date="2019-11" db="EMBL/GenBank/DDBJ databases">
        <title>Whole genome sequence of Oryza granulata.</title>
        <authorList>
            <person name="Li W."/>
        </authorList>
    </citation>
    <scope>NUCLEOTIDE SEQUENCE [LARGE SCALE GENOMIC DNA]</scope>
    <source>
        <strain evidence="3">cv. Menghai</strain>
        <tissue evidence="2">Leaf</tissue>
    </source>
</reference>
<feature type="region of interest" description="Disordered" evidence="1">
    <location>
        <begin position="82"/>
        <end position="101"/>
    </location>
</feature>
<gene>
    <name evidence="2" type="ORF">E2562_020092</name>
</gene>
<evidence type="ECO:0000313" key="2">
    <source>
        <dbReference type="EMBL" id="KAF0921798.1"/>
    </source>
</evidence>
<accession>A0A6G1EAI3</accession>
<dbReference type="EMBL" id="SPHZ02000004">
    <property type="protein sequence ID" value="KAF0921798.1"/>
    <property type="molecule type" value="Genomic_DNA"/>
</dbReference>
<proteinExistence type="predicted"/>
<keyword evidence="3" id="KW-1185">Reference proteome</keyword>
<sequence length="101" mass="11276">MPYHETLLVSTTGHCNIGRPISLDMAIDSATPTLGLLILGHRQVIRLGTLHVGSKVDNNVLTSEQPDSKDVQVLIKCCAHHPHPMKHSRTHKQEREPITFR</sequence>
<protein>
    <submittedName>
        <fullName evidence="2">Uncharacterized protein</fullName>
    </submittedName>
</protein>
<evidence type="ECO:0000313" key="3">
    <source>
        <dbReference type="Proteomes" id="UP000479710"/>
    </source>
</evidence>
<dbReference type="AlphaFoldDB" id="A0A6G1EAI3"/>
<name>A0A6G1EAI3_9ORYZ</name>
<organism evidence="2 3">
    <name type="scientific">Oryza meyeriana var. granulata</name>
    <dbReference type="NCBI Taxonomy" id="110450"/>
    <lineage>
        <taxon>Eukaryota</taxon>
        <taxon>Viridiplantae</taxon>
        <taxon>Streptophyta</taxon>
        <taxon>Embryophyta</taxon>
        <taxon>Tracheophyta</taxon>
        <taxon>Spermatophyta</taxon>
        <taxon>Magnoliopsida</taxon>
        <taxon>Liliopsida</taxon>
        <taxon>Poales</taxon>
        <taxon>Poaceae</taxon>
        <taxon>BOP clade</taxon>
        <taxon>Oryzoideae</taxon>
        <taxon>Oryzeae</taxon>
        <taxon>Oryzinae</taxon>
        <taxon>Oryza</taxon>
        <taxon>Oryza meyeriana</taxon>
    </lineage>
</organism>
<feature type="compositionally biased region" description="Basic and acidic residues" evidence="1">
    <location>
        <begin position="91"/>
        <end position="101"/>
    </location>
</feature>
<evidence type="ECO:0000256" key="1">
    <source>
        <dbReference type="SAM" id="MobiDB-lite"/>
    </source>
</evidence>